<comment type="caution">
    <text evidence="1">The sequence shown here is derived from an EMBL/GenBank/DDBJ whole genome shotgun (WGS) entry which is preliminary data.</text>
</comment>
<dbReference type="Proteomes" id="UP000800235">
    <property type="component" value="Unassembled WGS sequence"/>
</dbReference>
<evidence type="ECO:0000313" key="1">
    <source>
        <dbReference type="EMBL" id="KAF2429137.1"/>
    </source>
</evidence>
<proteinExistence type="predicted"/>
<organism evidence="1 2">
    <name type="scientific">Tothia fuscella</name>
    <dbReference type="NCBI Taxonomy" id="1048955"/>
    <lineage>
        <taxon>Eukaryota</taxon>
        <taxon>Fungi</taxon>
        <taxon>Dikarya</taxon>
        <taxon>Ascomycota</taxon>
        <taxon>Pezizomycotina</taxon>
        <taxon>Dothideomycetes</taxon>
        <taxon>Pleosporomycetidae</taxon>
        <taxon>Venturiales</taxon>
        <taxon>Cylindrosympodiaceae</taxon>
        <taxon>Tothia</taxon>
    </lineage>
</organism>
<gene>
    <name evidence="1" type="ORF">EJ08DRAFT_650564</name>
</gene>
<name>A0A9P4NP79_9PEZI</name>
<protein>
    <submittedName>
        <fullName evidence="1">Uncharacterized protein</fullName>
    </submittedName>
</protein>
<dbReference type="AlphaFoldDB" id="A0A9P4NP79"/>
<reference evidence="1" key="1">
    <citation type="journal article" date="2020" name="Stud. Mycol.">
        <title>101 Dothideomycetes genomes: a test case for predicting lifestyles and emergence of pathogens.</title>
        <authorList>
            <person name="Haridas S."/>
            <person name="Albert R."/>
            <person name="Binder M."/>
            <person name="Bloem J."/>
            <person name="Labutti K."/>
            <person name="Salamov A."/>
            <person name="Andreopoulos B."/>
            <person name="Baker S."/>
            <person name="Barry K."/>
            <person name="Bills G."/>
            <person name="Bluhm B."/>
            <person name="Cannon C."/>
            <person name="Castanera R."/>
            <person name="Culley D."/>
            <person name="Daum C."/>
            <person name="Ezra D."/>
            <person name="Gonzalez J."/>
            <person name="Henrissat B."/>
            <person name="Kuo A."/>
            <person name="Liang C."/>
            <person name="Lipzen A."/>
            <person name="Lutzoni F."/>
            <person name="Magnuson J."/>
            <person name="Mondo S."/>
            <person name="Nolan M."/>
            <person name="Ohm R."/>
            <person name="Pangilinan J."/>
            <person name="Park H.-J."/>
            <person name="Ramirez L."/>
            <person name="Alfaro M."/>
            <person name="Sun H."/>
            <person name="Tritt A."/>
            <person name="Yoshinaga Y."/>
            <person name="Zwiers L.-H."/>
            <person name="Turgeon B."/>
            <person name="Goodwin S."/>
            <person name="Spatafora J."/>
            <person name="Crous P."/>
            <person name="Grigoriev I."/>
        </authorList>
    </citation>
    <scope>NUCLEOTIDE SEQUENCE</scope>
    <source>
        <strain evidence="1">CBS 130266</strain>
    </source>
</reference>
<accession>A0A9P4NP79</accession>
<evidence type="ECO:0000313" key="2">
    <source>
        <dbReference type="Proteomes" id="UP000800235"/>
    </source>
</evidence>
<sequence length="98" mass="11540">MALSLFRIRANKENELRLRSKMKRLPQKMLTSHFFDFGCNCLRQFVVNTVEVTGNTLLILTRQNNLNHCRVLDAIRHVKRRGRAHFNELRGQELDSTC</sequence>
<keyword evidence="2" id="KW-1185">Reference proteome</keyword>
<dbReference type="EMBL" id="MU007049">
    <property type="protein sequence ID" value="KAF2429137.1"/>
    <property type="molecule type" value="Genomic_DNA"/>
</dbReference>